<protein>
    <submittedName>
        <fullName evidence="1">Putative secreted protein</fullName>
    </submittedName>
</protein>
<dbReference type="EMBL" id="GGFL01015866">
    <property type="protein sequence ID" value="MBW80044.1"/>
    <property type="molecule type" value="Transcribed_RNA"/>
</dbReference>
<organism evidence="1">
    <name type="scientific">Anopheles darlingi</name>
    <name type="common">Mosquito</name>
    <dbReference type="NCBI Taxonomy" id="43151"/>
    <lineage>
        <taxon>Eukaryota</taxon>
        <taxon>Metazoa</taxon>
        <taxon>Ecdysozoa</taxon>
        <taxon>Arthropoda</taxon>
        <taxon>Hexapoda</taxon>
        <taxon>Insecta</taxon>
        <taxon>Pterygota</taxon>
        <taxon>Neoptera</taxon>
        <taxon>Endopterygota</taxon>
        <taxon>Diptera</taxon>
        <taxon>Nematocera</taxon>
        <taxon>Culicoidea</taxon>
        <taxon>Culicidae</taxon>
        <taxon>Anophelinae</taxon>
        <taxon>Anopheles</taxon>
    </lineage>
</organism>
<dbReference type="AlphaFoldDB" id="A0A2M4DR60"/>
<evidence type="ECO:0000313" key="1">
    <source>
        <dbReference type="EMBL" id="MBW80044.1"/>
    </source>
</evidence>
<reference evidence="1" key="1">
    <citation type="submission" date="2018-01" db="EMBL/GenBank/DDBJ databases">
        <title>An insight into the sialome of Amazonian anophelines.</title>
        <authorList>
            <person name="Ribeiro J.M."/>
            <person name="Scarpassa V."/>
            <person name="Calvo E."/>
        </authorList>
    </citation>
    <scope>NUCLEOTIDE SEQUENCE</scope>
</reference>
<name>A0A2M4DR60_ANODA</name>
<proteinExistence type="predicted"/>
<accession>A0A2M4DR60</accession>
<sequence length="71" mass="8088">MCVLIDIYHSFSLLLPLSLSKWSQFGIAPFCTTTTTTTPYTTCFFTVFANTRIQPTHQLRRDDVSSHVRSS</sequence>